<comment type="caution">
    <text evidence="6">The sequence shown here is derived from an EMBL/GenBank/DDBJ whole genome shotgun (WGS) entry which is preliminary data.</text>
</comment>
<dbReference type="EMBL" id="PNBA02000004">
    <property type="protein sequence ID" value="KAG6427750.1"/>
    <property type="molecule type" value="Genomic_DNA"/>
</dbReference>
<protein>
    <recommendedName>
        <fullName evidence="5">SWIM-type domain-containing protein</fullName>
    </recommendedName>
</protein>
<accession>A0A8X8Y955</accession>
<dbReference type="InterPro" id="IPR006564">
    <property type="entry name" value="Znf_PMZ"/>
</dbReference>
<gene>
    <name evidence="6" type="ORF">SASPL_111997</name>
</gene>
<evidence type="ECO:0000256" key="1">
    <source>
        <dbReference type="ARBA" id="ARBA00022723"/>
    </source>
</evidence>
<evidence type="ECO:0000256" key="2">
    <source>
        <dbReference type="ARBA" id="ARBA00022771"/>
    </source>
</evidence>
<keyword evidence="2 4" id="KW-0863">Zinc-finger</keyword>
<sequence>MLSSQRRITEVQAHEIDLADDIGLNQKSSFNLMSRQVGGRDGIGYTILDAKNYLRTERQRSMAHKHKMPLIVFTDQDQAMAKALHEEGSCFLTDFKRCIYGFEDEAKFEEAWSNLLTQFNLHDNMWLKHMYSVKAKWAFCYIKAFTLACLEDKRYSELKCDFEARQKLPRLRLESSPMLQQLSKIYTASVFDLFQNEFILFAAAYIEHKDESGSLFEYVIRLINHDGEWRVTYDPSTKMIHCSCRRFEIIGLICCHSVKVFDVLDVKLLLENYILKRWTREARTSVVHDYVGNEVEENSEFQSVERYRRLCQMLIRLANEASVHQSTFSLVHETMPGLYKKVMEMCSKEDDQENRNNAKISSVVSHMMVSKAFKKKVGSKGSKRLKSWVELQPKRRKPNHKVQVVGAQNSLHIASPALPTSNACLERTGNYLSLTELLTHAHVSLIQLFDAALNGALEAHLASTIKIIEIHACTF</sequence>
<evidence type="ECO:0000256" key="4">
    <source>
        <dbReference type="PROSITE-ProRule" id="PRU00325"/>
    </source>
</evidence>
<dbReference type="SMART" id="SM00575">
    <property type="entry name" value="ZnF_PMZ"/>
    <property type="match status" value="1"/>
</dbReference>
<keyword evidence="7" id="KW-1185">Reference proteome</keyword>
<keyword evidence="1" id="KW-0479">Metal-binding</keyword>
<reference evidence="6" key="1">
    <citation type="submission" date="2018-01" db="EMBL/GenBank/DDBJ databases">
        <authorList>
            <person name="Mao J.F."/>
        </authorList>
    </citation>
    <scope>NUCLEOTIDE SEQUENCE</scope>
    <source>
        <strain evidence="6">Huo1</strain>
        <tissue evidence="6">Leaf</tissue>
    </source>
</reference>
<dbReference type="PANTHER" id="PTHR47718:SF2">
    <property type="entry name" value="PROTEIN FAR1-RELATED SEQUENCE 5-LIKE"/>
    <property type="match status" value="1"/>
</dbReference>
<evidence type="ECO:0000313" key="6">
    <source>
        <dbReference type="EMBL" id="KAG6427750.1"/>
    </source>
</evidence>
<organism evidence="6">
    <name type="scientific">Salvia splendens</name>
    <name type="common">Scarlet sage</name>
    <dbReference type="NCBI Taxonomy" id="180675"/>
    <lineage>
        <taxon>Eukaryota</taxon>
        <taxon>Viridiplantae</taxon>
        <taxon>Streptophyta</taxon>
        <taxon>Embryophyta</taxon>
        <taxon>Tracheophyta</taxon>
        <taxon>Spermatophyta</taxon>
        <taxon>Magnoliopsida</taxon>
        <taxon>eudicotyledons</taxon>
        <taxon>Gunneridae</taxon>
        <taxon>Pentapetalae</taxon>
        <taxon>asterids</taxon>
        <taxon>lamiids</taxon>
        <taxon>Lamiales</taxon>
        <taxon>Lamiaceae</taxon>
        <taxon>Nepetoideae</taxon>
        <taxon>Mentheae</taxon>
        <taxon>Salviinae</taxon>
        <taxon>Salvia</taxon>
        <taxon>Salvia subgen. Calosphace</taxon>
        <taxon>core Calosphace</taxon>
    </lineage>
</organism>
<dbReference type="Pfam" id="PF04434">
    <property type="entry name" value="SWIM"/>
    <property type="match status" value="1"/>
</dbReference>
<feature type="domain" description="SWIM-type" evidence="5">
    <location>
        <begin position="229"/>
        <end position="265"/>
    </location>
</feature>
<evidence type="ECO:0000313" key="7">
    <source>
        <dbReference type="Proteomes" id="UP000298416"/>
    </source>
</evidence>
<dbReference type="Proteomes" id="UP000298416">
    <property type="component" value="Unassembled WGS sequence"/>
</dbReference>
<dbReference type="GO" id="GO:0008270">
    <property type="term" value="F:zinc ion binding"/>
    <property type="evidence" value="ECO:0007669"/>
    <property type="project" value="UniProtKB-KW"/>
</dbReference>
<evidence type="ECO:0000256" key="3">
    <source>
        <dbReference type="ARBA" id="ARBA00022833"/>
    </source>
</evidence>
<keyword evidence="3" id="KW-0862">Zinc</keyword>
<reference evidence="6" key="2">
    <citation type="submission" date="2020-08" db="EMBL/GenBank/DDBJ databases">
        <title>Plant Genome Project.</title>
        <authorList>
            <person name="Zhang R.-G."/>
        </authorList>
    </citation>
    <scope>NUCLEOTIDE SEQUENCE</scope>
    <source>
        <strain evidence="6">Huo1</strain>
        <tissue evidence="6">Leaf</tissue>
    </source>
</reference>
<proteinExistence type="predicted"/>
<evidence type="ECO:0000259" key="5">
    <source>
        <dbReference type="PROSITE" id="PS50966"/>
    </source>
</evidence>
<dbReference type="AlphaFoldDB" id="A0A8X8Y955"/>
<dbReference type="PANTHER" id="PTHR47718">
    <property type="entry name" value="OS01G0519700 PROTEIN"/>
    <property type="match status" value="1"/>
</dbReference>
<dbReference type="PROSITE" id="PS50966">
    <property type="entry name" value="ZF_SWIM"/>
    <property type="match status" value="1"/>
</dbReference>
<dbReference type="InterPro" id="IPR007527">
    <property type="entry name" value="Znf_SWIM"/>
</dbReference>
<name>A0A8X8Y955_SALSN</name>